<comment type="subunit">
    <text evidence="3">Homodimer.</text>
</comment>
<dbReference type="PATRIC" id="fig|1618756.3.peg.351"/>
<dbReference type="Gene3D" id="2.60.120.10">
    <property type="entry name" value="Jelly Rolls"/>
    <property type="match status" value="1"/>
</dbReference>
<dbReference type="GO" id="GO:0000271">
    <property type="term" value="P:polysaccharide biosynthetic process"/>
    <property type="evidence" value="ECO:0007669"/>
    <property type="project" value="TreeGrafter"/>
</dbReference>
<feature type="site" description="Participates in a stacking interaction with the thymidine ring of dTDP-4-oxo-6-deoxyglucose" evidence="2">
    <location>
        <position position="139"/>
    </location>
</feature>
<name>A0A0G1BNR9_9BACT</name>
<proteinExistence type="inferred from homology"/>
<accession>A0A0G1BNR9</accession>
<evidence type="ECO:0000256" key="3">
    <source>
        <dbReference type="RuleBase" id="RU364069"/>
    </source>
</evidence>
<comment type="catalytic activity">
    <reaction evidence="3">
        <text>dTDP-4-dehydro-6-deoxy-alpha-D-glucose = dTDP-4-dehydro-beta-L-rhamnose</text>
        <dbReference type="Rhea" id="RHEA:16969"/>
        <dbReference type="ChEBI" id="CHEBI:57649"/>
        <dbReference type="ChEBI" id="CHEBI:62830"/>
        <dbReference type="EC" id="5.1.3.13"/>
    </reaction>
</comment>
<dbReference type="EC" id="5.1.3.13" evidence="3"/>
<dbReference type="STRING" id="1618756.UV12_C0004G0034"/>
<dbReference type="Pfam" id="PF00908">
    <property type="entry name" value="dTDP_sugar_isom"/>
    <property type="match status" value="1"/>
</dbReference>
<feature type="active site" description="Proton donor" evidence="1">
    <location>
        <position position="133"/>
    </location>
</feature>
<dbReference type="SUPFAM" id="SSF51182">
    <property type="entry name" value="RmlC-like cupins"/>
    <property type="match status" value="1"/>
</dbReference>
<dbReference type="NCBIfam" id="TIGR01221">
    <property type="entry name" value="rmlC"/>
    <property type="match status" value="1"/>
</dbReference>
<evidence type="ECO:0000256" key="1">
    <source>
        <dbReference type="PIRSR" id="PIRSR600888-1"/>
    </source>
</evidence>
<gene>
    <name evidence="4" type="ORF">UV12_C0004G0034</name>
</gene>
<dbReference type="CDD" id="cd00438">
    <property type="entry name" value="cupin_RmlC"/>
    <property type="match status" value="1"/>
</dbReference>
<dbReference type="InterPro" id="IPR014710">
    <property type="entry name" value="RmlC-like_jellyroll"/>
</dbReference>
<dbReference type="InterPro" id="IPR000888">
    <property type="entry name" value="RmlC-like"/>
</dbReference>
<protein>
    <recommendedName>
        <fullName evidence="3">dTDP-4-dehydrorhamnose 3,5-epimerase</fullName>
        <ecNumber evidence="3">5.1.3.13</ecNumber>
    </recommendedName>
    <alternativeName>
        <fullName evidence="3">Thymidine diphospho-4-keto-rhamnose 3,5-epimerase</fullName>
    </alternativeName>
</protein>
<dbReference type="EMBL" id="LCDG01000004">
    <property type="protein sequence ID" value="KKS47926.1"/>
    <property type="molecule type" value="Genomic_DNA"/>
</dbReference>
<comment type="pathway">
    <text evidence="3">Carbohydrate biosynthesis; dTDP-L-rhamnose biosynthesis.</text>
</comment>
<comment type="caution">
    <text evidence="4">The sequence shown here is derived from an EMBL/GenBank/DDBJ whole genome shotgun (WGS) entry which is preliminary data.</text>
</comment>
<dbReference type="PANTHER" id="PTHR21047">
    <property type="entry name" value="DTDP-6-DEOXY-D-GLUCOSE-3,5 EPIMERASE"/>
    <property type="match status" value="1"/>
</dbReference>
<comment type="similarity">
    <text evidence="3">Belongs to the dTDP-4-dehydrorhamnose 3,5-epimerase family.</text>
</comment>
<dbReference type="GO" id="GO:0008830">
    <property type="term" value="F:dTDP-4-dehydrorhamnose 3,5-epimerase activity"/>
    <property type="evidence" value="ECO:0007669"/>
    <property type="project" value="UniProtKB-UniRule"/>
</dbReference>
<dbReference type="InterPro" id="IPR011051">
    <property type="entry name" value="RmlC_Cupin_sf"/>
</dbReference>
<dbReference type="UniPathway" id="UPA00124"/>
<evidence type="ECO:0000313" key="5">
    <source>
        <dbReference type="Proteomes" id="UP000034704"/>
    </source>
</evidence>
<dbReference type="GO" id="GO:0005829">
    <property type="term" value="C:cytosol"/>
    <property type="evidence" value="ECO:0007669"/>
    <property type="project" value="TreeGrafter"/>
</dbReference>
<evidence type="ECO:0000313" key="4">
    <source>
        <dbReference type="EMBL" id="KKS47926.1"/>
    </source>
</evidence>
<dbReference type="GO" id="GO:0019305">
    <property type="term" value="P:dTDP-rhamnose biosynthetic process"/>
    <property type="evidence" value="ECO:0007669"/>
    <property type="project" value="UniProtKB-UniRule"/>
</dbReference>
<dbReference type="AlphaFoldDB" id="A0A0G1BNR9"/>
<sequence length="181" mass="20796">MTFIFKKQNIPEVVLIETPAFPDDRGYFSEWFKASEFERNGLPTTFLQDNFSHSKKGVIRGLHYQLNPKAQGKLVRVLKGNIIDIAVDIRRDSPTFLKSVAVELSDKNNNMLFIPAGFAHGFVTLSDEVRFLYKCTEEYSKEYERGIRYDDPEININWGISNPLVSEKDLNLPLAKDAEVF</sequence>
<dbReference type="Proteomes" id="UP000034704">
    <property type="component" value="Unassembled WGS sequence"/>
</dbReference>
<dbReference type="PANTHER" id="PTHR21047:SF2">
    <property type="entry name" value="THYMIDINE DIPHOSPHO-4-KETO-RHAMNOSE 3,5-EPIMERASE"/>
    <property type="match status" value="1"/>
</dbReference>
<keyword evidence="3" id="KW-0413">Isomerase</keyword>
<organism evidence="4 5">
    <name type="scientific">Candidatus Nomurabacteria bacterium GW2011_GWC2_42_20</name>
    <dbReference type="NCBI Taxonomy" id="1618756"/>
    <lineage>
        <taxon>Bacteria</taxon>
        <taxon>Candidatus Nomuraibacteriota</taxon>
    </lineage>
</organism>
<feature type="active site" description="Proton acceptor" evidence="1">
    <location>
        <position position="63"/>
    </location>
</feature>
<reference evidence="4 5" key="1">
    <citation type="journal article" date="2015" name="Nature">
        <title>rRNA introns, odd ribosomes, and small enigmatic genomes across a large radiation of phyla.</title>
        <authorList>
            <person name="Brown C.T."/>
            <person name="Hug L.A."/>
            <person name="Thomas B.C."/>
            <person name="Sharon I."/>
            <person name="Castelle C.J."/>
            <person name="Singh A."/>
            <person name="Wilkins M.J."/>
            <person name="Williams K.H."/>
            <person name="Banfield J.F."/>
        </authorList>
    </citation>
    <scope>NUCLEOTIDE SEQUENCE [LARGE SCALE GENOMIC DNA]</scope>
</reference>
<evidence type="ECO:0000256" key="2">
    <source>
        <dbReference type="PIRSR" id="PIRSR600888-3"/>
    </source>
</evidence>
<comment type="function">
    <text evidence="3">Catalyzes the epimerization of the C3' and C5'positions of dTDP-6-deoxy-D-xylo-4-hexulose, forming dTDP-6-deoxy-L-lyxo-4-hexulose.</text>
</comment>